<dbReference type="SMART" id="SM00267">
    <property type="entry name" value="GGDEF"/>
    <property type="match status" value="1"/>
</dbReference>
<evidence type="ECO:0000313" key="3">
    <source>
        <dbReference type="Proteomes" id="UP000253314"/>
    </source>
</evidence>
<dbReference type="InterPro" id="IPR043128">
    <property type="entry name" value="Rev_trsase/Diguanyl_cyclase"/>
</dbReference>
<dbReference type="Gene3D" id="3.30.450.20">
    <property type="entry name" value="PAS domain"/>
    <property type="match status" value="1"/>
</dbReference>
<dbReference type="InterPro" id="IPR052163">
    <property type="entry name" value="DGC-Regulatory_Protein"/>
</dbReference>
<keyword evidence="3" id="KW-1185">Reference proteome</keyword>
<dbReference type="FunFam" id="3.30.70.270:FF:000001">
    <property type="entry name" value="Diguanylate cyclase domain protein"/>
    <property type="match status" value="1"/>
</dbReference>
<dbReference type="NCBIfam" id="TIGR00254">
    <property type="entry name" value="GGDEF"/>
    <property type="match status" value="1"/>
</dbReference>
<dbReference type="InterPro" id="IPR035965">
    <property type="entry name" value="PAS-like_dom_sf"/>
</dbReference>
<organism evidence="2 3">
    <name type="scientific">Bacillus taeanensis</name>
    <dbReference type="NCBI Taxonomy" id="273032"/>
    <lineage>
        <taxon>Bacteria</taxon>
        <taxon>Bacillati</taxon>
        <taxon>Bacillota</taxon>
        <taxon>Bacilli</taxon>
        <taxon>Bacillales</taxon>
        <taxon>Bacillaceae</taxon>
        <taxon>Bacillus</taxon>
    </lineage>
</organism>
<dbReference type="PANTHER" id="PTHR46663:SF3">
    <property type="entry name" value="SLL0267 PROTEIN"/>
    <property type="match status" value="1"/>
</dbReference>
<dbReference type="PANTHER" id="PTHR46663">
    <property type="entry name" value="DIGUANYLATE CYCLASE DGCT-RELATED"/>
    <property type="match status" value="1"/>
</dbReference>
<proteinExistence type="predicted"/>
<gene>
    <name evidence="2" type="ORF">DS031_14480</name>
</gene>
<dbReference type="EMBL" id="QOCW01000015">
    <property type="protein sequence ID" value="RBW68934.1"/>
    <property type="molecule type" value="Genomic_DNA"/>
</dbReference>
<evidence type="ECO:0000313" key="2">
    <source>
        <dbReference type="EMBL" id="RBW68934.1"/>
    </source>
</evidence>
<reference evidence="2 3" key="1">
    <citation type="submission" date="2018-07" db="EMBL/GenBank/DDBJ databases">
        <title>Lottiidibacillus patelloidae gen. nov., sp. nov., isolated from the intestinal tract of a marine limpet and the reclassification of B. taeanensis BH030017T, B. algicola KMM 3737T and B. hwajinpoensis SW-72T as genus Lottiidibacillus.</title>
        <authorList>
            <person name="Liu R."/>
            <person name="Huang Z."/>
        </authorList>
    </citation>
    <scope>NUCLEOTIDE SEQUENCE [LARGE SCALE GENOMIC DNA]</scope>
    <source>
        <strain evidence="2 3">BH030017</strain>
    </source>
</reference>
<sequence length="301" mass="34551">MYIEDKKDQTCKEVTKLSADCFMKAAMAMNDAIFILNEQKQIVYHNPAYEKLAGCIGESGLPFSEFERQNSKRYRNLLQSLHTTGSWTGEVSYVASDQQYWFSVTVTKVESNEVYFLAILRDITEYKRDKEKHHYLAYHDNLTGLPNRRYFLKRLKACLEAANKAEKEFALLFIDIDEFKEVNDRYSHHIGDELLTRIGQRLKNAVRNNDISARFGGDEFVLLINNFSEHDSLSSISQRILSILEQPLALQDYVVPVTASVGVSVFSEDAQTIEELLVNADRAMYKAKQGGKNSYCIYTKS</sequence>
<dbReference type="InterPro" id="IPR029787">
    <property type="entry name" value="Nucleotide_cyclase"/>
</dbReference>
<dbReference type="InterPro" id="IPR000160">
    <property type="entry name" value="GGDEF_dom"/>
</dbReference>
<evidence type="ECO:0000259" key="1">
    <source>
        <dbReference type="PROSITE" id="PS50887"/>
    </source>
</evidence>
<dbReference type="Gene3D" id="3.30.70.270">
    <property type="match status" value="1"/>
</dbReference>
<dbReference type="Pfam" id="PF00990">
    <property type="entry name" value="GGDEF"/>
    <property type="match status" value="1"/>
</dbReference>
<dbReference type="Proteomes" id="UP000253314">
    <property type="component" value="Unassembled WGS sequence"/>
</dbReference>
<dbReference type="SUPFAM" id="SSF55073">
    <property type="entry name" value="Nucleotide cyclase"/>
    <property type="match status" value="1"/>
</dbReference>
<dbReference type="NCBIfam" id="TIGR00229">
    <property type="entry name" value="sensory_box"/>
    <property type="match status" value="1"/>
</dbReference>
<feature type="domain" description="GGDEF" evidence="1">
    <location>
        <begin position="167"/>
        <end position="300"/>
    </location>
</feature>
<protein>
    <recommendedName>
        <fullName evidence="1">GGDEF domain-containing protein</fullName>
    </recommendedName>
</protein>
<dbReference type="CDD" id="cd01949">
    <property type="entry name" value="GGDEF"/>
    <property type="match status" value="1"/>
</dbReference>
<dbReference type="AlphaFoldDB" id="A0A366XXR4"/>
<comment type="caution">
    <text evidence="2">The sequence shown here is derived from an EMBL/GenBank/DDBJ whole genome shotgun (WGS) entry which is preliminary data.</text>
</comment>
<name>A0A366XXR4_9BACI</name>
<dbReference type="Pfam" id="PF13426">
    <property type="entry name" value="PAS_9"/>
    <property type="match status" value="1"/>
</dbReference>
<dbReference type="SUPFAM" id="SSF55785">
    <property type="entry name" value="PYP-like sensor domain (PAS domain)"/>
    <property type="match status" value="1"/>
</dbReference>
<dbReference type="RefSeq" id="WP_113806787.1">
    <property type="nucleotide sequence ID" value="NZ_QOCW01000015.1"/>
</dbReference>
<dbReference type="InterPro" id="IPR000014">
    <property type="entry name" value="PAS"/>
</dbReference>
<dbReference type="CDD" id="cd00130">
    <property type="entry name" value="PAS"/>
    <property type="match status" value="1"/>
</dbReference>
<accession>A0A366XXR4</accession>
<dbReference type="OrthoDB" id="9759607at2"/>
<dbReference type="PROSITE" id="PS50887">
    <property type="entry name" value="GGDEF"/>
    <property type="match status" value="1"/>
</dbReference>